<dbReference type="SMART" id="SM00388">
    <property type="entry name" value="HisKA"/>
    <property type="match status" value="1"/>
</dbReference>
<dbReference type="CDD" id="cd00075">
    <property type="entry name" value="HATPase"/>
    <property type="match status" value="1"/>
</dbReference>
<dbReference type="GO" id="GO:0000155">
    <property type="term" value="F:phosphorelay sensor kinase activity"/>
    <property type="evidence" value="ECO:0007669"/>
    <property type="project" value="InterPro"/>
</dbReference>
<dbReference type="Pfam" id="PF00512">
    <property type="entry name" value="HisKA"/>
    <property type="match status" value="1"/>
</dbReference>
<dbReference type="PANTHER" id="PTHR45436:SF5">
    <property type="entry name" value="SENSOR HISTIDINE KINASE TRCS"/>
    <property type="match status" value="1"/>
</dbReference>
<evidence type="ECO:0000256" key="11">
    <source>
        <dbReference type="ARBA" id="ARBA00023136"/>
    </source>
</evidence>
<dbReference type="Pfam" id="PF02518">
    <property type="entry name" value="HATPase_c"/>
    <property type="match status" value="1"/>
</dbReference>
<dbReference type="SMART" id="SM00387">
    <property type="entry name" value="HATPase_c"/>
    <property type="match status" value="1"/>
</dbReference>
<comment type="caution">
    <text evidence="15">The sequence shown here is derived from an EMBL/GenBank/DDBJ whole genome shotgun (WGS) entry which is preliminary data.</text>
</comment>
<dbReference type="GO" id="GO:0005886">
    <property type="term" value="C:plasma membrane"/>
    <property type="evidence" value="ECO:0007669"/>
    <property type="project" value="UniProtKB-SubCell"/>
</dbReference>
<feature type="domain" description="HAMP" evidence="14">
    <location>
        <begin position="185"/>
        <end position="245"/>
    </location>
</feature>
<dbReference type="InterPro" id="IPR050428">
    <property type="entry name" value="TCS_sensor_his_kinase"/>
</dbReference>
<comment type="subcellular location">
    <subcellularLocation>
        <location evidence="3">Cell membrane</location>
    </subcellularLocation>
</comment>
<dbReference type="FunFam" id="1.10.287.130:FF:000001">
    <property type="entry name" value="Two-component sensor histidine kinase"/>
    <property type="match status" value="1"/>
</dbReference>
<evidence type="ECO:0000256" key="9">
    <source>
        <dbReference type="ARBA" id="ARBA00022989"/>
    </source>
</evidence>
<dbReference type="PRINTS" id="PR00344">
    <property type="entry name" value="BCTRLSENSOR"/>
</dbReference>
<dbReference type="SUPFAM" id="SSF47384">
    <property type="entry name" value="Homodimeric domain of signal transducing histidine kinase"/>
    <property type="match status" value="1"/>
</dbReference>
<evidence type="ECO:0000256" key="5">
    <source>
        <dbReference type="ARBA" id="ARBA00022553"/>
    </source>
</evidence>
<proteinExistence type="predicted"/>
<feature type="transmembrane region" description="Helical" evidence="12">
    <location>
        <begin position="15"/>
        <end position="38"/>
    </location>
</feature>
<dbReference type="Gene3D" id="1.10.287.130">
    <property type="match status" value="1"/>
</dbReference>
<name>A0A8J3M0I7_9MICO</name>
<organism evidence="15 16">
    <name type="scientific">Pseudolysinimonas yzui</name>
    <dbReference type="NCBI Taxonomy" id="2708254"/>
    <lineage>
        <taxon>Bacteria</taxon>
        <taxon>Bacillati</taxon>
        <taxon>Actinomycetota</taxon>
        <taxon>Actinomycetes</taxon>
        <taxon>Micrococcales</taxon>
        <taxon>Microbacteriaceae</taxon>
        <taxon>Pseudolysinimonas</taxon>
    </lineage>
</organism>
<keyword evidence="10" id="KW-0902">Two-component regulatory system</keyword>
<keyword evidence="6" id="KW-0808">Transferase</keyword>
<dbReference type="EMBL" id="BNAI01000002">
    <property type="protein sequence ID" value="GHF14109.1"/>
    <property type="molecule type" value="Genomic_DNA"/>
</dbReference>
<dbReference type="AlphaFoldDB" id="A0A8J3M0I7"/>
<reference evidence="15" key="2">
    <citation type="submission" date="2020-09" db="EMBL/GenBank/DDBJ databases">
        <authorList>
            <person name="Sun Q."/>
            <person name="Zhou Y."/>
        </authorList>
    </citation>
    <scope>NUCLEOTIDE SEQUENCE</scope>
    <source>
        <strain evidence="15">CGMCC 1.16548</strain>
    </source>
</reference>
<dbReference type="SUPFAM" id="SSF55874">
    <property type="entry name" value="ATPase domain of HSP90 chaperone/DNA topoisomerase II/histidine kinase"/>
    <property type="match status" value="1"/>
</dbReference>
<feature type="domain" description="Histidine kinase" evidence="13">
    <location>
        <begin position="260"/>
        <end position="474"/>
    </location>
</feature>
<evidence type="ECO:0000259" key="14">
    <source>
        <dbReference type="PROSITE" id="PS50885"/>
    </source>
</evidence>
<dbReference type="Proteomes" id="UP000617531">
    <property type="component" value="Unassembled WGS sequence"/>
</dbReference>
<dbReference type="Pfam" id="PF00672">
    <property type="entry name" value="HAMP"/>
    <property type="match status" value="1"/>
</dbReference>
<dbReference type="InterPro" id="IPR004358">
    <property type="entry name" value="Sig_transdc_His_kin-like_C"/>
</dbReference>
<evidence type="ECO:0000256" key="4">
    <source>
        <dbReference type="ARBA" id="ARBA00012438"/>
    </source>
</evidence>
<keyword evidence="16" id="KW-1185">Reference proteome</keyword>
<keyword evidence="5" id="KW-0597">Phosphoprotein</keyword>
<dbReference type="FunFam" id="3.30.565.10:FF:000006">
    <property type="entry name" value="Sensor histidine kinase WalK"/>
    <property type="match status" value="1"/>
</dbReference>
<comment type="cofactor">
    <cofactor evidence="2">
        <name>a divalent metal cation</name>
        <dbReference type="ChEBI" id="CHEBI:60240"/>
    </cofactor>
</comment>
<evidence type="ECO:0000313" key="16">
    <source>
        <dbReference type="Proteomes" id="UP000617531"/>
    </source>
</evidence>
<evidence type="ECO:0000256" key="10">
    <source>
        <dbReference type="ARBA" id="ARBA00023012"/>
    </source>
</evidence>
<dbReference type="GO" id="GO:0005509">
    <property type="term" value="F:calcium ion binding"/>
    <property type="evidence" value="ECO:0007669"/>
    <property type="project" value="UniProtKB-ARBA"/>
</dbReference>
<evidence type="ECO:0000313" key="15">
    <source>
        <dbReference type="EMBL" id="GHF14109.1"/>
    </source>
</evidence>
<evidence type="ECO:0000256" key="8">
    <source>
        <dbReference type="ARBA" id="ARBA00022777"/>
    </source>
</evidence>
<evidence type="ECO:0000256" key="3">
    <source>
        <dbReference type="ARBA" id="ARBA00004236"/>
    </source>
</evidence>
<dbReference type="Gene3D" id="3.30.565.10">
    <property type="entry name" value="Histidine kinase-like ATPase, C-terminal domain"/>
    <property type="match status" value="1"/>
</dbReference>
<gene>
    <name evidence="15" type="ORF">GCM10011600_13800</name>
</gene>
<dbReference type="PROSITE" id="PS50109">
    <property type="entry name" value="HIS_KIN"/>
    <property type="match status" value="1"/>
</dbReference>
<sequence length="477" mass="50299">MTVAARGSWSLRRRLVVGIVGLLAVVSVVVGVSSVVALRQTLMARLDEQVMDAASRAAGPLQGAPQAEGDQPGNRIGTLVLRTRDGVVVRAEYVTESGVDVELTDAQIAQLRALDLGQQPMTVDLGELGEFRVGARELPGRDDVAIAGLPTAEVTATTSNLALIFALVTLAALVVAALAGTQVVRVALRPLDRVTATARRVAELPLARGQVALAERVPDSDPRTEVGQVGAAFNRMLEHVESSLRARQDSEEKVRQFVADASHELRTPLASIRGYSELTRRSGLELPDDIVYALARIESESVRMTSLVEELLLLARLDAGQELAHGTVDLVPLIADAVSDAHAASPEHDWRIETGEDPLVVTGDANRLHQVVANLLANARVHTPAGTVVTVSLVRAGDDAVLTVADDGPGIPAALRPVLFERFARGDGSRSRGTGSTGLGLAIVAAVVEAHRGSVALESDSAGARFVVRLPLARPEQ</sequence>
<dbReference type="PANTHER" id="PTHR45436">
    <property type="entry name" value="SENSOR HISTIDINE KINASE YKOH"/>
    <property type="match status" value="1"/>
</dbReference>
<dbReference type="RefSeq" id="WP_229841956.1">
    <property type="nucleotide sequence ID" value="NZ_BNAI01000002.1"/>
</dbReference>
<protein>
    <recommendedName>
        <fullName evidence="4">histidine kinase</fullName>
        <ecNumber evidence="4">2.7.13.3</ecNumber>
    </recommendedName>
</protein>
<feature type="transmembrane region" description="Helical" evidence="12">
    <location>
        <begin position="161"/>
        <end position="180"/>
    </location>
</feature>
<dbReference type="InterPro" id="IPR003661">
    <property type="entry name" value="HisK_dim/P_dom"/>
</dbReference>
<evidence type="ECO:0000256" key="6">
    <source>
        <dbReference type="ARBA" id="ARBA00022679"/>
    </source>
</evidence>
<keyword evidence="9 12" id="KW-1133">Transmembrane helix</keyword>
<keyword evidence="8 15" id="KW-0418">Kinase</keyword>
<dbReference type="InterPro" id="IPR003660">
    <property type="entry name" value="HAMP_dom"/>
</dbReference>
<evidence type="ECO:0000256" key="12">
    <source>
        <dbReference type="SAM" id="Phobius"/>
    </source>
</evidence>
<dbReference type="Gene3D" id="6.10.340.10">
    <property type="match status" value="1"/>
</dbReference>
<dbReference type="InterPro" id="IPR036890">
    <property type="entry name" value="HATPase_C_sf"/>
</dbReference>
<evidence type="ECO:0000259" key="13">
    <source>
        <dbReference type="PROSITE" id="PS50109"/>
    </source>
</evidence>
<reference evidence="15" key="1">
    <citation type="journal article" date="2014" name="Int. J. Syst. Evol. Microbiol.">
        <title>Complete genome sequence of Corynebacterium casei LMG S-19264T (=DSM 44701T), isolated from a smear-ripened cheese.</title>
        <authorList>
            <consortium name="US DOE Joint Genome Institute (JGI-PGF)"/>
            <person name="Walter F."/>
            <person name="Albersmeier A."/>
            <person name="Kalinowski J."/>
            <person name="Ruckert C."/>
        </authorList>
    </citation>
    <scope>NUCLEOTIDE SEQUENCE</scope>
    <source>
        <strain evidence="15">CGMCC 1.16548</strain>
    </source>
</reference>
<dbReference type="PROSITE" id="PS50885">
    <property type="entry name" value="HAMP"/>
    <property type="match status" value="1"/>
</dbReference>
<keyword evidence="11 12" id="KW-0472">Membrane</keyword>
<dbReference type="InterPro" id="IPR036097">
    <property type="entry name" value="HisK_dim/P_sf"/>
</dbReference>
<evidence type="ECO:0000256" key="7">
    <source>
        <dbReference type="ARBA" id="ARBA00022692"/>
    </source>
</evidence>
<dbReference type="CDD" id="cd00082">
    <property type="entry name" value="HisKA"/>
    <property type="match status" value="1"/>
</dbReference>
<dbReference type="SMART" id="SM00304">
    <property type="entry name" value="HAMP"/>
    <property type="match status" value="1"/>
</dbReference>
<dbReference type="CDD" id="cd06225">
    <property type="entry name" value="HAMP"/>
    <property type="match status" value="1"/>
</dbReference>
<evidence type="ECO:0000256" key="1">
    <source>
        <dbReference type="ARBA" id="ARBA00000085"/>
    </source>
</evidence>
<dbReference type="InterPro" id="IPR005467">
    <property type="entry name" value="His_kinase_dom"/>
</dbReference>
<keyword evidence="7 12" id="KW-0812">Transmembrane</keyword>
<dbReference type="EC" id="2.7.13.3" evidence="4"/>
<comment type="catalytic activity">
    <reaction evidence="1">
        <text>ATP + protein L-histidine = ADP + protein N-phospho-L-histidine.</text>
        <dbReference type="EC" id="2.7.13.3"/>
    </reaction>
</comment>
<dbReference type="InterPro" id="IPR003594">
    <property type="entry name" value="HATPase_dom"/>
</dbReference>
<accession>A0A8J3M0I7</accession>
<evidence type="ECO:0000256" key="2">
    <source>
        <dbReference type="ARBA" id="ARBA00001968"/>
    </source>
</evidence>